<evidence type="ECO:0000256" key="1">
    <source>
        <dbReference type="SAM" id="MobiDB-lite"/>
    </source>
</evidence>
<reference evidence="2 3" key="1">
    <citation type="journal article" date="2014" name="Nat. Commun.">
        <title>Klebsormidium flaccidum genome reveals primary factors for plant terrestrial adaptation.</title>
        <authorList>
            <person name="Hori K."/>
            <person name="Maruyama F."/>
            <person name="Fujisawa T."/>
            <person name="Togashi T."/>
            <person name="Yamamoto N."/>
            <person name="Seo M."/>
            <person name="Sato S."/>
            <person name="Yamada T."/>
            <person name="Mori H."/>
            <person name="Tajima N."/>
            <person name="Moriyama T."/>
            <person name="Ikeuchi M."/>
            <person name="Watanabe M."/>
            <person name="Wada H."/>
            <person name="Kobayashi K."/>
            <person name="Saito M."/>
            <person name="Masuda T."/>
            <person name="Sasaki-Sekimoto Y."/>
            <person name="Mashiguchi K."/>
            <person name="Awai K."/>
            <person name="Shimojima M."/>
            <person name="Masuda S."/>
            <person name="Iwai M."/>
            <person name="Nobusawa T."/>
            <person name="Narise T."/>
            <person name="Kondo S."/>
            <person name="Saito H."/>
            <person name="Sato R."/>
            <person name="Murakawa M."/>
            <person name="Ihara Y."/>
            <person name="Oshima-Yamada Y."/>
            <person name="Ohtaka K."/>
            <person name="Satoh M."/>
            <person name="Sonobe K."/>
            <person name="Ishii M."/>
            <person name="Ohtani R."/>
            <person name="Kanamori-Sato M."/>
            <person name="Honoki R."/>
            <person name="Miyazaki D."/>
            <person name="Mochizuki H."/>
            <person name="Umetsu J."/>
            <person name="Higashi K."/>
            <person name="Shibata D."/>
            <person name="Kamiya Y."/>
            <person name="Sato N."/>
            <person name="Nakamura Y."/>
            <person name="Tabata S."/>
            <person name="Ida S."/>
            <person name="Kurokawa K."/>
            <person name="Ohta H."/>
        </authorList>
    </citation>
    <scope>NUCLEOTIDE SEQUENCE [LARGE SCALE GENOMIC DNA]</scope>
    <source>
        <strain evidence="2 3">NIES-2285</strain>
    </source>
</reference>
<feature type="region of interest" description="Disordered" evidence="1">
    <location>
        <begin position="193"/>
        <end position="216"/>
    </location>
</feature>
<feature type="region of interest" description="Disordered" evidence="1">
    <location>
        <begin position="40"/>
        <end position="67"/>
    </location>
</feature>
<dbReference type="AlphaFoldDB" id="A0A1Y1IPC5"/>
<proteinExistence type="predicted"/>
<feature type="compositionally biased region" description="Low complexity" evidence="1">
    <location>
        <begin position="193"/>
        <end position="208"/>
    </location>
</feature>
<protein>
    <submittedName>
        <fullName evidence="2">Uncharacterized protein</fullName>
    </submittedName>
</protein>
<evidence type="ECO:0000313" key="3">
    <source>
        <dbReference type="Proteomes" id="UP000054558"/>
    </source>
</evidence>
<sequence>MEVTGSKGVHAPYAPAAWAADQELRRLKAKLRRLEQELRDLGGATEDAPSAPAFAAGQESGSTTDWVSMPKSRSLIATLLLRGGVESNPGPTSQEEKELAWKKSWQDFDPDIDPDLLDYLAKEQLSLARWRGTPKDDRPALLSGLQKEYPGPGKWLNGWTAILNSAAAWAADQELRRLKAKLRRLEQELRDLGGAAEDAPSAPAFAAGQESGSTTDWVSMPKSRSLIATLLLRGGVESNPGPTSQEEKEVALKKGWQAVDSDIDSDLLEHLANQQLTVDRWRGMSDDGRSKLLDRLERGYPGPGNWLLGWNAIFDKAAGKQPPLSDE</sequence>
<dbReference type="EMBL" id="DF237982">
    <property type="protein sequence ID" value="GAQ92503.1"/>
    <property type="molecule type" value="Genomic_DNA"/>
</dbReference>
<dbReference type="Proteomes" id="UP000054558">
    <property type="component" value="Unassembled WGS sequence"/>
</dbReference>
<organism evidence="2 3">
    <name type="scientific">Klebsormidium nitens</name>
    <name type="common">Green alga</name>
    <name type="synonym">Ulothrix nitens</name>
    <dbReference type="NCBI Taxonomy" id="105231"/>
    <lineage>
        <taxon>Eukaryota</taxon>
        <taxon>Viridiplantae</taxon>
        <taxon>Streptophyta</taxon>
        <taxon>Klebsormidiophyceae</taxon>
        <taxon>Klebsormidiales</taxon>
        <taxon>Klebsormidiaceae</taxon>
        <taxon>Klebsormidium</taxon>
    </lineage>
</organism>
<name>A0A1Y1IPC5_KLENI</name>
<keyword evidence="3" id="KW-1185">Reference proteome</keyword>
<gene>
    <name evidence="2" type="ORF">KFL_010330010</name>
</gene>
<accession>A0A1Y1IPC5</accession>
<evidence type="ECO:0000313" key="2">
    <source>
        <dbReference type="EMBL" id="GAQ92503.1"/>
    </source>
</evidence>